<dbReference type="InterPro" id="IPR036942">
    <property type="entry name" value="Beta-barrel_TonB_sf"/>
</dbReference>
<keyword evidence="10" id="KW-0732">Signal</keyword>
<dbReference type="InterPro" id="IPR037066">
    <property type="entry name" value="Plug_dom_sf"/>
</dbReference>
<dbReference type="PANTHER" id="PTHR47234:SF1">
    <property type="entry name" value="TONB-DEPENDENT RECEPTOR"/>
    <property type="match status" value="1"/>
</dbReference>
<evidence type="ECO:0000256" key="2">
    <source>
        <dbReference type="ARBA" id="ARBA00022448"/>
    </source>
</evidence>
<dbReference type="GO" id="GO:0009279">
    <property type="term" value="C:cell outer membrane"/>
    <property type="evidence" value="ECO:0007669"/>
    <property type="project" value="UniProtKB-SubCell"/>
</dbReference>
<dbReference type="InterPro" id="IPR000531">
    <property type="entry name" value="Beta-barrel_TonB"/>
</dbReference>
<keyword evidence="2 8" id="KW-0813">Transport</keyword>
<dbReference type="AlphaFoldDB" id="A0A167GKG1"/>
<evidence type="ECO:0000256" key="4">
    <source>
        <dbReference type="ARBA" id="ARBA00022692"/>
    </source>
</evidence>
<evidence type="ECO:0000259" key="11">
    <source>
        <dbReference type="Pfam" id="PF00593"/>
    </source>
</evidence>
<evidence type="ECO:0000259" key="12">
    <source>
        <dbReference type="Pfam" id="PF07715"/>
    </source>
</evidence>
<feature type="signal peptide" evidence="10">
    <location>
        <begin position="1"/>
        <end position="25"/>
    </location>
</feature>
<keyword evidence="14" id="KW-1185">Reference proteome</keyword>
<dbReference type="PROSITE" id="PS52016">
    <property type="entry name" value="TONB_DEPENDENT_REC_3"/>
    <property type="match status" value="1"/>
</dbReference>
<sequence length="928" mass="102053">MQRKMLVAAITATLALPFLASQAWAQDQGQESAEKTEQLEAVTVTGSLIRRSQVETASPVITITNEEITKKGFGSVSDVLRALPQANGVVQGAQTSASFTQGAETLSLFGLDPGFTLYLIDGRPMADYPLLYNGSGNFVDISSIPMAMVERIDILPGNQSAIYGSDAIAGVVNIVLKQKMDGYALNLRVGGYSEGGGDSQRLQFTGGNSWERFNLIYSLELRNQEPIYRFQRSWMDSTLDNPNGRGQPSFNYLVRDLLGEVADDFVDPGAWCDRVSSAYGGTVRRFEDNLGRGYACGSPLTNGYSSIMNDRRSANGYVKGVFDINDNTQAYGSLMYNVNTVEYFAGSSYSWWGSGAGAGPFYDPTVGSIISLQHVFDSSQTGIFGLNNSFDRNKTYVGQLGVRGTIGDSNWDYDIYYHRSDNVVRSKQLRPLGALVDRFFLGDPVAGATDPFFGAYPVYNVNWDRFYSVITPDQYRSFSDYISGESHTYTQKVNATVTNLSLFELPAGPVGFAALVEAGNQLWDDSPDPRLIAGEVWGASGTQGYGKRDRYAIAAEMNAPLTSMLTATASARYDQYKASGRSDEKFTYKLGLEFRPADSLLLRGTYATAFRAPDMAGLYQGESGFFAPGMTDYYRCREEFGDNVDMNACRYNNEQVSGIQSGNLDLKNVNAKSATIGVVWAPTANLAFKADVYEIKIDDQVQSRSLDEMLQLEADCRRGATVGGSPVDINSPNCVAVLGLIDRNLNPTGPNESGINSIRTYPINVSKEKVRGITANAQYRLQTDSAGDFVFGFDYNTLLKHEYVTYPGDPTINELTFLDFPRDPKWMASASVSWNYGGFSTTLYGQRRGKTLAFNEVNTIGPWTTYNASVSYTVDDVTLSLISNNVTNKRPPRDRSNTTYPYYDSFNYDAYGRSIFAEINYRFGGTGN</sequence>
<feature type="domain" description="TonB-dependent receptor plug" evidence="12">
    <location>
        <begin position="53"/>
        <end position="171"/>
    </location>
</feature>
<dbReference type="Pfam" id="PF00593">
    <property type="entry name" value="TonB_dep_Rec_b-barrel"/>
    <property type="match status" value="1"/>
</dbReference>
<keyword evidence="5 9" id="KW-0798">TonB box</keyword>
<feature type="chain" id="PRO_5007886968" evidence="10">
    <location>
        <begin position="26"/>
        <end position="928"/>
    </location>
</feature>
<dbReference type="OrthoDB" id="6276154at2"/>
<accession>A0A167GKG1</accession>
<evidence type="ECO:0000256" key="3">
    <source>
        <dbReference type="ARBA" id="ARBA00022452"/>
    </source>
</evidence>
<dbReference type="InterPro" id="IPR039426">
    <property type="entry name" value="TonB-dep_rcpt-like"/>
</dbReference>
<dbReference type="SUPFAM" id="SSF56935">
    <property type="entry name" value="Porins"/>
    <property type="match status" value="1"/>
</dbReference>
<protein>
    <submittedName>
        <fullName evidence="13">TonB-dependent receptor plug</fullName>
    </submittedName>
</protein>
<evidence type="ECO:0000256" key="8">
    <source>
        <dbReference type="PROSITE-ProRule" id="PRU01360"/>
    </source>
</evidence>
<evidence type="ECO:0000313" key="13">
    <source>
        <dbReference type="EMBL" id="ANB16658.1"/>
    </source>
</evidence>
<dbReference type="STRING" id="1300342.I596_622"/>
<comment type="similarity">
    <text evidence="8 9">Belongs to the TonB-dependent receptor family.</text>
</comment>
<reference evidence="13 14" key="1">
    <citation type="submission" date="2016-04" db="EMBL/GenBank/DDBJ databases">
        <title>Complete genome sequence of Dokdonella koreensis DS-123T.</title>
        <authorList>
            <person name="Kim J.F."/>
            <person name="Lee H."/>
            <person name="Kwak M.-J."/>
        </authorList>
    </citation>
    <scope>NUCLEOTIDE SEQUENCE [LARGE SCALE GENOMIC DNA]</scope>
    <source>
        <strain evidence="13 14">DS-123</strain>
    </source>
</reference>
<feature type="domain" description="TonB-dependent receptor-like beta-barrel" evidence="11">
    <location>
        <begin position="387"/>
        <end position="881"/>
    </location>
</feature>
<dbReference type="RefSeq" id="WP_067643929.1">
    <property type="nucleotide sequence ID" value="NZ_CP015249.1"/>
</dbReference>
<evidence type="ECO:0000256" key="7">
    <source>
        <dbReference type="ARBA" id="ARBA00023237"/>
    </source>
</evidence>
<keyword evidence="13" id="KW-0675">Receptor</keyword>
<evidence type="ECO:0000256" key="5">
    <source>
        <dbReference type="ARBA" id="ARBA00023077"/>
    </source>
</evidence>
<keyword evidence="3 8" id="KW-1134">Transmembrane beta strand</keyword>
<evidence type="ECO:0000256" key="1">
    <source>
        <dbReference type="ARBA" id="ARBA00004571"/>
    </source>
</evidence>
<dbReference type="Proteomes" id="UP000076830">
    <property type="component" value="Chromosome"/>
</dbReference>
<keyword evidence="6 8" id="KW-0472">Membrane</keyword>
<keyword evidence="7 8" id="KW-0998">Cell outer membrane</keyword>
<dbReference type="EMBL" id="CP015249">
    <property type="protein sequence ID" value="ANB16658.1"/>
    <property type="molecule type" value="Genomic_DNA"/>
</dbReference>
<evidence type="ECO:0000256" key="6">
    <source>
        <dbReference type="ARBA" id="ARBA00023136"/>
    </source>
</evidence>
<organism evidence="13 14">
    <name type="scientific">Dokdonella koreensis DS-123</name>
    <dbReference type="NCBI Taxonomy" id="1300342"/>
    <lineage>
        <taxon>Bacteria</taxon>
        <taxon>Pseudomonadati</taxon>
        <taxon>Pseudomonadota</taxon>
        <taxon>Gammaproteobacteria</taxon>
        <taxon>Lysobacterales</taxon>
        <taxon>Rhodanobacteraceae</taxon>
        <taxon>Dokdonella</taxon>
    </lineage>
</organism>
<dbReference type="KEGG" id="dko:I596_622"/>
<dbReference type="PANTHER" id="PTHR47234">
    <property type="match status" value="1"/>
</dbReference>
<dbReference type="Gene3D" id="2.170.130.10">
    <property type="entry name" value="TonB-dependent receptor, plug domain"/>
    <property type="match status" value="1"/>
</dbReference>
<keyword evidence="4 8" id="KW-0812">Transmembrane</keyword>
<comment type="subcellular location">
    <subcellularLocation>
        <location evidence="1 8">Cell outer membrane</location>
        <topology evidence="1 8">Multi-pass membrane protein</topology>
    </subcellularLocation>
</comment>
<dbReference type="Gene3D" id="2.40.170.20">
    <property type="entry name" value="TonB-dependent receptor, beta-barrel domain"/>
    <property type="match status" value="1"/>
</dbReference>
<gene>
    <name evidence="13" type="ORF">I596_622</name>
</gene>
<dbReference type="InterPro" id="IPR012910">
    <property type="entry name" value="Plug_dom"/>
</dbReference>
<evidence type="ECO:0000256" key="10">
    <source>
        <dbReference type="SAM" id="SignalP"/>
    </source>
</evidence>
<evidence type="ECO:0000313" key="14">
    <source>
        <dbReference type="Proteomes" id="UP000076830"/>
    </source>
</evidence>
<dbReference type="Pfam" id="PF07715">
    <property type="entry name" value="Plug"/>
    <property type="match status" value="1"/>
</dbReference>
<dbReference type="PATRIC" id="fig|1300342.3.peg.611"/>
<name>A0A167GKG1_9GAMM</name>
<evidence type="ECO:0000256" key="9">
    <source>
        <dbReference type="RuleBase" id="RU003357"/>
    </source>
</evidence>
<proteinExistence type="inferred from homology"/>